<dbReference type="Pfam" id="PF14541">
    <property type="entry name" value="TAXi_C"/>
    <property type="match status" value="1"/>
</dbReference>
<dbReference type="InterPro" id="IPR001461">
    <property type="entry name" value="Aspartic_peptidase_A1"/>
</dbReference>
<feature type="domain" description="Peptidase A1" evidence="6">
    <location>
        <begin position="46"/>
        <end position="419"/>
    </location>
</feature>
<dbReference type="PANTHER" id="PTHR47965">
    <property type="entry name" value="ASPARTYL PROTEASE-RELATED"/>
    <property type="match status" value="1"/>
</dbReference>
<accession>A0AAV1EFW6</accession>
<evidence type="ECO:0000313" key="7">
    <source>
        <dbReference type="EMBL" id="CAI9118586.1"/>
    </source>
</evidence>
<evidence type="ECO:0000313" key="8">
    <source>
        <dbReference type="Proteomes" id="UP001161247"/>
    </source>
</evidence>
<dbReference type="InterPro" id="IPR032799">
    <property type="entry name" value="TAXi_C"/>
</dbReference>
<evidence type="ECO:0000256" key="2">
    <source>
        <dbReference type="ARBA" id="ARBA00007447"/>
    </source>
</evidence>
<dbReference type="Proteomes" id="UP001161247">
    <property type="component" value="Chromosome 9"/>
</dbReference>
<dbReference type="InterPro" id="IPR033868">
    <property type="entry name" value="Xylanase_inhibitor_I-like"/>
</dbReference>
<dbReference type="CDD" id="cd05489">
    <property type="entry name" value="xylanase_inhibitor_I_like"/>
    <property type="match status" value="1"/>
</dbReference>
<evidence type="ECO:0000256" key="3">
    <source>
        <dbReference type="ARBA" id="ARBA00022525"/>
    </source>
</evidence>
<evidence type="ECO:0000259" key="6">
    <source>
        <dbReference type="PROSITE" id="PS51767"/>
    </source>
</evidence>
<dbReference type="Gene3D" id="2.40.70.10">
    <property type="entry name" value="Acid Proteases"/>
    <property type="match status" value="2"/>
</dbReference>
<evidence type="ECO:0000256" key="5">
    <source>
        <dbReference type="SAM" id="SignalP"/>
    </source>
</evidence>
<sequence>MASYHGNLLYYFLCLLFFVCVSNGQSSFKPKGIILPVIKDSSTLQYVTQINQRTPFVPVKLSIHLGGQTLWVDCEQGYVSSTYRSAICGSPECKIAKPNICENCTDNPPRPGCNLNACFNTPENPFINTLYSGGEIAVDALSIQSTDGVNPGPVLKVPNFIFTCVPSFLAEGLASGVKGTAGLGRNDIALPSQLARVFGFPRKFAICLSSSTSSRGVVILGDGPYIMMPNIDISKNLIYTPLLINKVGTGYVPYLNEPSSEYFIGVKAINISGKAVPINKKLLAIDKNGFGGTKISTGKPYTVMQTSIYNAVSKAFAEALANVPKVPPVAPFGTCYSSKRIGSTVVGPAVPSIDLILQTQRVLWRIFGANSMVQVNKDVICLGIVDGGASPMTSIVIGGHQIEDNLLQFDIPNSRLGFSSSLLFSQTTCANFNFTSRA</sequence>
<dbReference type="GO" id="GO:0004190">
    <property type="term" value="F:aspartic-type endopeptidase activity"/>
    <property type="evidence" value="ECO:0007669"/>
    <property type="project" value="InterPro"/>
</dbReference>
<dbReference type="GO" id="GO:0005576">
    <property type="term" value="C:extracellular region"/>
    <property type="evidence" value="ECO:0007669"/>
    <property type="project" value="UniProtKB-SubCell"/>
</dbReference>
<dbReference type="AlphaFoldDB" id="A0AAV1EFW6"/>
<dbReference type="SUPFAM" id="SSF50630">
    <property type="entry name" value="Acid proteases"/>
    <property type="match status" value="1"/>
</dbReference>
<comment type="subcellular location">
    <subcellularLocation>
        <location evidence="1">Secreted</location>
        <location evidence="1">Extracellular space</location>
    </subcellularLocation>
</comment>
<gene>
    <name evidence="7" type="ORF">OLC1_LOCUS24416</name>
</gene>
<organism evidence="7 8">
    <name type="scientific">Oldenlandia corymbosa var. corymbosa</name>
    <dbReference type="NCBI Taxonomy" id="529605"/>
    <lineage>
        <taxon>Eukaryota</taxon>
        <taxon>Viridiplantae</taxon>
        <taxon>Streptophyta</taxon>
        <taxon>Embryophyta</taxon>
        <taxon>Tracheophyta</taxon>
        <taxon>Spermatophyta</taxon>
        <taxon>Magnoliopsida</taxon>
        <taxon>eudicotyledons</taxon>
        <taxon>Gunneridae</taxon>
        <taxon>Pentapetalae</taxon>
        <taxon>asterids</taxon>
        <taxon>lamiids</taxon>
        <taxon>Gentianales</taxon>
        <taxon>Rubiaceae</taxon>
        <taxon>Rubioideae</taxon>
        <taxon>Spermacoceae</taxon>
        <taxon>Hedyotis-Oldenlandia complex</taxon>
        <taxon>Oldenlandia</taxon>
    </lineage>
</organism>
<reference evidence="7" key="1">
    <citation type="submission" date="2023-03" db="EMBL/GenBank/DDBJ databases">
        <authorList>
            <person name="Julca I."/>
        </authorList>
    </citation>
    <scope>NUCLEOTIDE SEQUENCE</scope>
</reference>
<dbReference type="FunFam" id="2.40.70.10:FF:000041">
    <property type="entry name" value="Basic 7S globulin"/>
    <property type="match status" value="1"/>
</dbReference>
<dbReference type="InterPro" id="IPR032861">
    <property type="entry name" value="TAXi_N"/>
</dbReference>
<proteinExistence type="inferred from homology"/>
<keyword evidence="3" id="KW-0964">Secreted</keyword>
<dbReference type="EMBL" id="OX459126">
    <property type="protein sequence ID" value="CAI9118586.1"/>
    <property type="molecule type" value="Genomic_DNA"/>
</dbReference>
<feature type="signal peptide" evidence="5">
    <location>
        <begin position="1"/>
        <end position="24"/>
    </location>
</feature>
<dbReference type="Pfam" id="PF14543">
    <property type="entry name" value="TAXi_N"/>
    <property type="match status" value="1"/>
</dbReference>
<protein>
    <submittedName>
        <fullName evidence="7">OLC1v1020176C1</fullName>
    </submittedName>
</protein>
<comment type="similarity">
    <text evidence="2">Belongs to the peptidase A1 family.</text>
</comment>
<evidence type="ECO:0000256" key="1">
    <source>
        <dbReference type="ARBA" id="ARBA00004239"/>
    </source>
</evidence>
<keyword evidence="4 5" id="KW-0732">Signal</keyword>
<name>A0AAV1EFW6_OLDCO</name>
<feature type="chain" id="PRO_5043561449" evidence="5">
    <location>
        <begin position="25"/>
        <end position="438"/>
    </location>
</feature>
<keyword evidence="8" id="KW-1185">Reference proteome</keyword>
<dbReference type="GO" id="GO:0006508">
    <property type="term" value="P:proteolysis"/>
    <property type="evidence" value="ECO:0007669"/>
    <property type="project" value="InterPro"/>
</dbReference>
<evidence type="ECO:0000256" key="4">
    <source>
        <dbReference type="ARBA" id="ARBA00022729"/>
    </source>
</evidence>
<dbReference type="InterPro" id="IPR021109">
    <property type="entry name" value="Peptidase_aspartic_dom_sf"/>
</dbReference>
<dbReference type="FunFam" id="2.40.70.10:FF:000045">
    <property type="entry name" value="Basic 7S globulin"/>
    <property type="match status" value="1"/>
</dbReference>
<dbReference type="PROSITE" id="PS51767">
    <property type="entry name" value="PEPTIDASE_A1"/>
    <property type="match status" value="1"/>
</dbReference>
<dbReference type="PANTHER" id="PTHR47965:SF92">
    <property type="entry name" value="BASIC 7S GLOBULIN-LIKE"/>
    <property type="match status" value="1"/>
</dbReference>
<dbReference type="InterPro" id="IPR033121">
    <property type="entry name" value="PEPTIDASE_A1"/>
</dbReference>